<name>A0ABQ9XA16_9EUKA</name>
<protein>
    <submittedName>
        <fullName evidence="1">Uncharacterized protein</fullName>
    </submittedName>
</protein>
<sequence>MITRVEYESFQEQCSQGTRVSTSYTLPPALNRFNFLCTFFELTTKSTPVWDEPHVRLGVRGDATGCVVHVRDAHAIEVEIDAPNEEGETIVCFSHHHIGSSARPTPFPTSLLATHKHRFCPVDEQLFHAMLEASDDNSKD</sequence>
<reference evidence="1 2" key="1">
    <citation type="journal article" date="2022" name="bioRxiv">
        <title>Genomics of Preaxostyla Flagellates Illuminates Evolutionary Transitions and the Path Towards Mitochondrial Loss.</title>
        <authorList>
            <person name="Novak L.V.F."/>
            <person name="Treitli S.C."/>
            <person name="Pyrih J."/>
            <person name="Halakuc P."/>
            <person name="Pipaliya S.V."/>
            <person name="Vacek V."/>
            <person name="Brzon O."/>
            <person name="Soukal P."/>
            <person name="Eme L."/>
            <person name="Dacks J.B."/>
            <person name="Karnkowska A."/>
            <person name="Elias M."/>
            <person name="Hampl V."/>
        </authorList>
    </citation>
    <scope>NUCLEOTIDE SEQUENCE [LARGE SCALE GENOMIC DNA]</scope>
    <source>
        <strain evidence="1">NAU3</strain>
        <tissue evidence="1">Gut</tissue>
    </source>
</reference>
<organism evidence="1 2">
    <name type="scientific">Blattamonas nauphoetae</name>
    <dbReference type="NCBI Taxonomy" id="2049346"/>
    <lineage>
        <taxon>Eukaryota</taxon>
        <taxon>Metamonada</taxon>
        <taxon>Preaxostyla</taxon>
        <taxon>Oxymonadida</taxon>
        <taxon>Blattamonas</taxon>
    </lineage>
</organism>
<dbReference type="Proteomes" id="UP001281761">
    <property type="component" value="Unassembled WGS sequence"/>
</dbReference>
<evidence type="ECO:0000313" key="1">
    <source>
        <dbReference type="EMBL" id="KAK2948108.1"/>
    </source>
</evidence>
<gene>
    <name evidence="1" type="ORF">BLNAU_16981</name>
</gene>
<keyword evidence="2" id="KW-1185">Reference proteome</keyword>
<comment type="caution">
    <text evidence="1">The sequence shown here is derived from an EMBL/GenBank/DDBJ whole genome shotgun (WGS) entry which is preliminary data.</text>
</comment>
<dbReference type="EMBL" id="JARBJD010000184">
    <property type="protein sequence ID" value="KAK2948108.1"/>
    <property type="molecule type" value="Genomic_DNA"/>
</dbReference>
<proteinExistence type="predicted"/>
<accession>A0ABQ9XA16</accession>
<evidence type="ECO:0000313" key="2">
    <source>
        <dbReference type="Proteomes" id="UP001281761"/>
    </source>
</evidence>